<dbReference type="PANTHER" id="PTHR34591">
    <property type="entry name" value="OS03G0653100 PROTEIN-RELATED"/>
    <property type="match status" value="1"/>
</dbReference>
<evidence type="ECO:0000313" key="3">
    <source>
        <dbReference type="EMBL" id="TVU47503.1"/>
    </source>
</evidence>
<dbReference type="PANTHER" id="PTHR34591:SF21">
    <property type="entry name" value="F-BOX DOMAIN CONTAINING PROTEIN, EXPRESSED"/>
    <property type="match status" value="1"/>
</dbReference>
<dbReference type="SMART" id="SM00256">
    <property type="entry name" value="FBOX"/>
    <property type="match status" value="1"/>
</dbReference>
<gene>
    <name evidence="3" type="ORF">EJB05_07106</name>
</gene>
<reference evidence="3 4" key="1">
    <citation type="journal article" date="2019" name="Sci. Rep.">
        <title>A high-quality genome of Eragrostis curvula grass provides insights into Poaceae evolution and supports new strategies to enhance forage quality.</title>
        <authorList>
            <person name="Carballo J."/>
            <person name="Santos B.A.C.M."/>
            <person name="Zappacosta D."/>
            <person name="Garbus I."/>
            <person name="Selva J.P."/>
            <person name="Gallo C.A."/>
            <person name="Diaz A."/>
            <person name="Albertini E."/>
            <person name="Caccamo M."/>
            <person name="Echenique V."/>
        </authorList>
    </citation>
    <scope>NUCLEOTIDE SEQUENCE [LARGE SCALE GENOMIC DNA]</scope>
    <source>
        <strain evidence="4">cv. Victoria</strain>
        <tissue evidence="3">Leaf</tissue>
    </source>
</reference>
<proteinExistence type="predicted"/>
<dbReference type="OrthoDB" id="627403at2759"/>
<feature type="non-terminal residue" evidence="3">
    <location>
        <position position="1"/>
    </location>
</feature>
<dbReference type="AlphaFoldDB" id="A0A5J9WHE9"/>
<dbReference type="EMBL" id="RWGY01000004">
    <property type="protein sequence ID" value="TVU47503.1"/>
    <property type="molecule type" value="Genomic_DNA"/>
</dbReference>
<sequence length="495" mass="56578">MAAATALPLPDDLLAAILARLPSHTLAASRCVCKAWRAVVDAHDLLLPHVLPHDVRGIFINFVGRSSPLFFSRSSPASSRICGDVGRGSVIDHCNGLLLCGHERSCEYSVVNPATRRRDRVPSPRRNRRQVDHVAYLVFDPAVSPHYEVFLFPDVPEKPRAMNRRDVPPTPVNLSPLFSSFDDTPISEDTEEEEEEEECVEEPAIAPPPPSIEEGFFPAKTLSLSLMWKLRELQDTYGSMEWPPSPCTLHVFSSSTRRWEERAFVREGDAMGTVERMRLDTGTSTYWGPRWRYGVYWRAALHIHCRGGFLMRLSLTDRKYQVIKTPEDIGEGYEQSNLGRSAGGVYLATVHSCQLHVWILNESRGQIEWVLKHHVNLDPYSPWPTVYRERNNGRWILHDAKNDDDKNMVISDDNSEWDSDGDDILDEDDDTLHYIDYFLGFHPYKEIIFFVTAFTGVAYNLSNSKVRYLGELRPNDDYDTKHPDAYCQRALHYLI</sequence>
<keyword evidence="4" id="KW-1185">Reference proteome</keyword>
<feature type="compositionally biased region" description="Polar residues" evidence="1">
    <location>
        <begin position="172"/>
        <end position="182"/>
    </location>
</feature>
<protein>
    <recommendedName>
        <fullName evidence="2">F-box domain-containing protein</fullName>
    </recommendedName>
</protein>
<dbReference type="Gene3D" id="1.20.1280.50">
    <property type="match status" value="1"/>
</dbReference>
<feature type="region of interest" description="Disordered" evidence="1">
    <location>
        <begin position="161"/>
        <end position="212"/>
    </location>
</feature>
<dbReference type="Gramene" id="TVU47503">
    <property type="protein sequence ID" value="TVU47503"/>
    <property type="gene ID" value="EJB05_07106"/>
</dbReference>
<dbReference type="InterPro" id="IPR036047">
    <property type="entry name" value="F-box-like_dom_sf"/>
</dbReference>
<evidence type="ECO:0000313" key="4">
    <source>
        <dbReference type="Proteomes" id="UP000324897"/>
    </source>
</evidence>
<evidence type="ECO:0000259" key="2">
    <source>
        <dbReference type="PROSITE" id="PS50181"/>
    </source>
</evidence>
<dbReference type="InterPro" id="IPR001810">
    <property type="entry name" value="F-box_dom"/>
</dbReference>
<dbReference type="Pfam" id="PF00646">
    <property type="entry name" value="F-box"/>
    <property type="match status" value="1"/>
</dbReference>
<feature type="domain" description="F-box" evidence="2">
    <location>
        <begin position="3"/>
        <end position="50"/>
    </location>
</feature>
<evidence type="ECO:0000256" key="1">
    <source>
        <dbReference type="SAM" id="MobiDB-lite"/>
    </source>
</evidence>
<dbReference type="Proteomes" id="UP000324897">
    <property type="component" value="Chromosome 5"/>
</dbReference>
<dbReference type="PROSITE" id="PS50181">
    <property type="entry name" value="FBOX"/>
    <property type="match status" value="1"/>
</dbReference>
<feature type="compositionally biased region" description="Acidic residues" evidence="1">
    <location>
        <begin position="185"/>
        <end position="201"/>
    </location>
</feature>
<organism evidence="3 4">
    <name type="scientific">Eragrostis curvula</name>
    <name type="common">weeping love grass</name>
    <dbReference type="NCBI Taxonomy" id="38414"/>
    <lineage>
        <taxon>Eukaryota</taxon>
        <taxon>Viridiplantae</taxon>
        <taxon>Streptophyta</taxon>
        <taxon>Embryophyta</taxon>
        <taxon>Tracheophyta</taxon>
        <taxon>Spermatophyta</taxon>
        <taxon>Magnoliopsida</taxon>
        <taxon>Liliopsida</taxon>
        <taxon>Poales</taxon>
        <taxon>Poaceae</taxon>
        <taxon>PACMAD clade</taxon>
        <taxon>Chloridoideae</taxon>
        <taxon>Eragrostideae</taxon>
        <taxon>Eragrostidinae</taxon>
        <taxon>Eragrostis</taxon>
    </lineage>
</organism>
<name>A0A5J9WHE9_9POAL</name>
<accession>A0A5J9WHE9</accession>
<dbReference type="SUPFAM" id="SSF81383">
    <property type="entry name" value="F-box domain"/>
    <property type="match status" value="1"/>
</dbReference>
<comment type="caution">
    <text evidence="3">The sequence shown here is derived from an EMBL/GenBank/DDBJ whole genome shotgun (WGS) entry which is preliminary data.</text>
</comment>